<evidence type="ECO:0000313" key="3">
    <source>
        <dbReference type="Proteomes" id="UP000298180"/>
    </source>
</evidence>
<name>A0A4Z0C2I1_9BURK</name>
<keyword evidence="1" id="KW-1133">Transmembrane helix</keyword>
<proteinExistence type="predicted"/>
<feature type="transmembrane region" description="Helical" evidence="1">
    <location>
        <begin position="183"/>
        <end position="203"/>
    </location>
</feature>
<accession>A0A4Z0C2I1</accession>
<organism evidence="2 3">
    <name type="scientific">Ramlibacter henchirensis</name>
    <dbReference type="NCBI Taxonomy" id="204072"/>
    <lineage>
        <taxon>Bacteria</taxon>
        <taxon>Pseudomonadati</taxon>
        <taxon>Pseudomonadota</taxon>
        <taxon>Betaproteobacteria</taxon>
        <taxon>Burkholderiales</taxon>
        <taxon>Comamonadaceae</taxon>
        <taxon>Ramlibacter</taxon>
    </lineage>
</organism>
<dbReference type="InterPro" id="IPR029151">
    <property type="entry name" value="Sensor-like_sf"/>
</dbReference>
<protein>
    <submittedName>
        <fullName evidence="2">Uncharacterized protein</fullName>
    </submittedName>
</protein>
<dbReference type="OrthoDB" id="9778496at2"/>
<dbReference type="EMBL" id="SMLM01000001">
    <property type="protein sequence ID" value="TFZ05411.1"/>
    <property type="molecule type" value="Genomic_DNA"/>
</dbReference>
<dbReference type="Proteomes" id="UP000298180">
    <property type="component" value="Unassembled WGS sequence"/>
</dbReference>
<reference evidence="2 3" key="1">
    <citation type="submission" date="2019-03" db="EMBL/GenBank/DDBJ databases">
        <title>Ramlibacter henchirensis DSM 14656, whole genome shotgun sequence.</title>
        <authorList>
            <person name="Zhang X."/>
            <person name="Feng G."/>
            <person name="Zhu H."/>
        </authorList>
    </citation>
    <scope>NUCLEOTIDE SEQUENCE [LARGE SCALE GENOMIC DNA]</scope>
    <source>
        <strain evidence="2 3">DSM 14656</strain>
    </source>
</reference>
<keyword evidence="3" id="KW-1185">Reference proteome</keyword>
<keyword evidence="1" id="KW-0812">Transmembrane</keyword>
<comment type="caution">
    <text evidence="2">The sequence shown here is derived from an EMBL/GenBank/DDBJ whole genome shotgun (WGS) entry which is preliminary data.</text>
</comment>
<dbReference type="SUPFAM" id="SSF103190">
    <property type="entry name" value="Sensory domain-like"/>
    <property type="match status" value="1"/>
</dbReference>
<dbReference type="AlphaFoldDB" id="A0A4Z0C2I1"/>
<evidence type="ECO:0000256" key="1">
    <source>
        <dbReference type="SAM" id="Phobius"/>
    </source>
</evidence>
<gene>
    <name evidence="2" type="ORF">EZ313_01690</name>
</gene>
<dbReference type="RefSeq" id="WP_135261492.1">
    <property type="nucleotide sequence ID" value="NZ_SMLM01000001.1"/>
</dbReference>
<evidence type="ECO:0000313" key="2">
    <source>
        <dbReference type="EMBL" id="TFZ05411.1"/>
    </source>
</evidence>
<sequence>MRKAFDLMRWFLPFALGATAVVSVATALLLSRLLVADMVQRDAVVSMEFVQSITAVEHPEGYFTSENAVDTRLAGFFNHIATMPHVLRANVFSAQGRVIWSSDAKLIGMTFAHNPELEAALRGKLETSHEVRWKPEHMLLGVQEEGFVEHYLPVWIKGKVVGVVEVYKDQRALLESINERLRWVWLCSLAGGAVLFAMLYGLVRRAQRISTALHSRQLECTTSAALAAMASAIAQGPLAAIRSRAELGLESASPASRDANEDILFEVERLQRWLGEVEAGAADDPAGAEHARLPAGLRDSLSTLGRTAPTTVEAAAAAPQGVPA</sequence>
<keyword evidence="1" id="KW-0472">Membrane</keyword>